<dbReference type="GO" id="GO:0006412">
    <property type="term" value="P:translation"/>
    <property type="evidence" value="ECO:0007669"/>
    <property type="project" value="InterPro"/>
</dbReference>
<protein>
    <submittedName>
        <fullName evidence="5">Ribosomal protein S9/S16-domain-containing protein</fullName>
    </submittedName>
</protein>
<dbReference type="InterPro" id="IPR020574">
    <property type="entry name" value="Ribosomal_uS9_CS"/>
</dbReference>
<dbReference type="GO" id="GO:0003735">
    <property type="term" value="F:structural constituent of ribosome"/>
    <property type="evidence" value="ECO:0007669"/>
    <property type="project" value="InterPro"/>
</dbReference>
<dbReference type="Proteomes" id="UP000305067">
    <property type="component" value="Unassembled WGS sequence"/>
</dbReference>
<name>A0A5C3QK74_9AGAR</name>
<dbReference type="PANTHER" id="PTHR21569:SF1">
    <property type="entry name" value="SMALL RIBOSOMAL SUBUNIT PROTEIN US9M"/>
    <property type="match status" value="1"/>
</dbReference>
<dbReference type="GO" id="GO:0003723">
    <property type="term" value="F:RNA binding"/>
    <property type="evidence" value="ECO:0007669"/>
    <property type="project" value="TreeGrafter"/>
</dbReference>
<dbReference type="EMBL" id="ML178824">
    <property type="protein sequence ID" value="TFL01550.1"/>
    <property type="molecule type" value="Genomic_DNA"/>
</dbReference>
<accession>A0A5C3QK74</accession>
<dbReference type="InterPro" id="IPR000754">
    <property type="entry name" value="Ribosomal_uS9"/>
</dbReference>
<evidence type="ECO:0000256" key="3">
    <source>
        <dbReference type="ARBA" id="ARBA00023274"/>
    </source>
</evidence>
<evidence type="ECO:0000256" key="1">
    <source>
        <dbReference type="ARBA" id="ARBA00005251"/>
    </source>
</evidence>
<evidence type="ECO:0000256" key="2">
    <source>
        <dbReference type="ARBA" id="ARBA00022980"/>
    </source>
</evidence>
<dbReference type="PANTHER" id="PTHR21569">
    <property type="entry name" value="RIBOSOMAL PROTEIN S9"/>
    <property type="match status" value="1"/>
</dbReference>
<comment type="similarity">
    <text evidence="1 4">Belongs to the universal ribosomal protein uS9 family.</text>
</comment>
<reference evidence="5 6" key="1">
    <citation type="journal article" date="2019" name="Nat. Ecol. Evol.">
        <title>Megaphylogeny resolves global patterns of mushroom evolution.</title>
        <authorList>
            <person name="Varga T."/>
            <person name="Krizsan K."/>
            <person name="Foldi C."/>
            <person name="Dima B."/>
            <person name="Sanchez-Garcia M."/>
            <person name="Sanchez-Ramirez S."/>
            <person name="Szollosi G.J."/>
            <person name="Szarkandi J.G."/>
            <person name="Papp V."/>
            <person name="Albert L."/>
            <person name="Andreopoulos W."/>
            <person name="Angelini C."/>
            <person name="Antonin V."/>
            <person name="Barry K.W."/>
            <person name="Bougher N.L."/>
            <person name="Buchanan P."/>
            <person name="Buyck B."/>
            <person name="Bense V."/>
            <person name="Catcheside P."/>
            <person name="Chovatia M."/>
            <person name="Cooper J."/>
            <person name="Damon W."/>
            <person name="Desjardin D."/>
            <person name="Finy P."/>
            <person name="Geml J."/>
            <person name="Haridas S."/>
            <person name="Hughes K."/>
            <person name="Justo A."/>
            <person name="Karasinski D."/>
            <person name="Kautmanova I."/>
            <person name="Kiss B."/>
            <person name="Kocsube S."/>
            <person name="Kotiranta H."/>
            <person name="LaButti K.M."/>
            <person name="Lechner B.E."/>
            <person name="Liimatainen K."/>
            <person name="Lipzen A."/>
            <person name="Lukacs Z."/>
            <person name="Mihaltcheva S."/>
            <person name="Morgado L.N."/>
            <person name="Niskanen T."/>
            <person name="Noordeloos M.E."/>
            <person name="Ohm R.A."/>
            <person name="Ortiz-Santana B."/>
            <person name="Ovrebo C."/>
            <person name="Racz N."/>
            <person name="Riley R."/>
            <person name="Savchenko A."/>
            <person name="Shiryaev A."/>
            <person name="Soop K."/>
            <person name="Spirin V."/>
            <person name="Szebenyi C."/>
            <person name="Tomsovsky M."/>
            <person name="Tulloss R.E."/>
            <person name="Uehling J."/>
            <person name="Grigoriev I.V."/>
            <person name="Vagvolgyi C."/>
            <person name="Papp T."/>
            <person name="Martin F.M."/>
            <person name="Miettinen O."/>
            <person name="Hibbett D.S."/>
            <person name="Nagy L.G."/>
        </authorList>
    </citation>
    <scope>NUCLEOTIDE SEQUENCE [LARGE SCALE GENOMIC DNA]</scope>
    <source>
        <strain evidence="5 6">CBS 309.79</strain>
    </source>
</reference>
<proteinExistence type="inferred from homology"/>
<evidence type="ECO:0000256" key="4">
    <source>
        <dbReference type="RuleBase" id="RU003815"/>
    </source>
</evidence>
<dbReference type="SUPFAM" id="SSF54211">
    <property type="entry name" value="Ribosomal protein S5 domain 2-like"/>
    <property type="match status" value="1"/>
</dbReference>
<dbReference type="AlphaFoldDB" id="A0A5C3QK74"/>
<dbReference type="Gene3D" id="3.30.230.10">
    <property type="match status" value="1"/>
</dbReference>
<dbReference type="STRING" id="1884261.A0A5C3QK74"/>
<organism evidence="5 6">
    <name type="scientific">Pterulicium gracile</name>
    <dbReference type="NCBI Taxonomy" id="1884261"/>
    <lineage>
        <taxon>Eukaryota</taxon>
        <taxon>Fungi</taxon>
        <taxon>Dikarya</taxon>
        <taxon>Basidiomycota</taxon>
        <taxon>Agaricomycotina</taxon>
        <taxon>Agaricomycetes</taxon>
        <taxon>Agaricomycetidae</taxon>
        <taxon>Agaricales</taxon>
        <taxon>Pleurotineae</taxon>
        <taxon>Pterulaceae</taxon>
        <taxon>Pterulicium</taxon>
    </lineage>
</organism>
<dbReference type="GO" id="GO:0005763">
    <property type="term" value="C:mitochondrial small ribosomal subunit"/>
    <property type="evidence" value="ECO:0007669"/>
    <property type="project" value="TreeGrafter"/>
</dbReference>
<gene>
    <name evidence="5" type="ORF">BDV98DRAFT_604255</name>
</gene>
<dbReference type="Pfam" id="PF00380">
    <property type="entry name" value="Ribosomal_S9"/>
    <property type="match status" value="1"/>
</dbReference>
<dbReference type="PROSITE" id="PS00360">
    <property type="entry name" value="RIBOSOMAL_S9"/>
    <property type="match status" value="1"/>
</dbReference>
<evidence type="ECO:0000313" key="6">
    <source>
        <dbReference type="Proteomes" id="UP000305067"/>
    </source>
</evidence>
<evidence type="ECO:0000313" key="5">
    <source>
        <dbReference type="EMBL" id="TFL01550.1"/>
    </source>
</evidence>
<keyword evidence="6" id="KW-1185">Reference proteome</keyword>
<dbReference type="InterPro" id="IPR014721">
    <property type="entry name" value="Ribsml_uS5_D2-typ_fold_subgr"/>
</dbReference>
<sequence>MSISRLQRPLHNVFSKALLSRAYATTSTYVPTAQLVDVQDAPTSRNGREKGDDALKPRPAAMSFYTTKPEYYDQLAQIEAAIKSSRKVLTTLQLLPLPEFAQSYIPPAAPAWKDQNDMSSQFGLKLTTTRYRKITGLLSELDLYRRIAATAECQDLSNTIGGVVSLFESGAARAKLELQMKQQLKRQTLDQYGRSYTVGKRKTSSARVWIIPTKKEVATTTSVVTPTPAADAEADPLESIFGKQDAASAEVEQVVEQAVVTPTTVLVNNLPLAEYFPVPADREKIIRPIKLAGVLGGYHVFAIARGGGTSGQSGAIAHGIAKGIAIHEPSMEPVLRAAKLLRRDPRMVERKKTGFAKARKRYAWVKR</sequence>
<keyword evidence="2 4" id="KW-0689">Ribosomal protein</keyword>
<dbReference type="InterPro" id="IPR020568">
    <property type="entry name" value="Ribosomal_Su5_D2-typ_SF"/>
</dbReference>
<dbReference type="OrthoDB" id="10254627at2759"/>
<keyword evidence="3 4" id="KW-0687">Ribonucleoprotein</keyword>